<evidence type="ECO:0000256" key="1">
    <source>
        <dbReference type="SAM" id="MobiDB-lite"/>
    </source>
</evidence>
<organism evidence="2 3">
    <name type="scientific">Aspergillus niger</name>
    <dbReference type="NCBI Taxonomy" id="5061"/>
    <lineage>
        <taxon>Eukaryota</taxon>
        <taxon>Fungi</taxon>
        <taxon>Dikarya</taxon>
        <taxon>Ascomycota</taxon>
        <taxon>Pezizomycotina</taxon>
        <taxon>Eurotiomycetes</taxon>
        <taxon>Eurotiomycetidae</taxon>
        <taxon>Eurotiales</taxon>
        <taxon>Aspergillaceae</taxon>
        <taxon>Aspergillus</taxon>
        <taxon>Aspergillus subgen. Circumdati</taxon>
    </lineage>
</organism>
<feature type="compositionally biased region" description="Polar residues" evidence="1">
    <location>
        <begin position="50"/>
        <end position="59"/>
    </location>
</feature>
<dbReference type="VEuPathDB" id="FungiDB:ASPNIDRAFT2_1188313"/>
<gene>
    <name evidence="2" type="ORF">CAN33_0040035</name>
</gene>
<feature type="compositionally biased region" description="Acidic residues" evidence="1">
    <location>
        <begin position="22"/>
        <end position="32"/>
    </location>
</feature>
<proteinExistence type="predicted"/>
<reference evidence="3" key="1">
    <citation type="submission" date="2018-10" db="EMBL/GenBank/DDBJ databases">
        <title>FDA dAtabase for Regulatory Grade micrObial Sequences (FDA-ARGOS): Supporting development and validation of Infectious Disease Dx tests.</title>
        <authorList>
            <person name="Kerrigan L."/>
            <person name="Tallon L."/>
            <person name="Sadzewicz L."/>
            <person name="Sengamalay N."/>
            <person name="Ott S."/>
            <person name="Godinez A."/>
            <person name="Nagaraj S."/>
            <person name="Vavikolanu K."/>
            <person name="Nadendla S."/>
            <person name="George J."/>
            <person name="Sichtig H."/>
        </authorList>
    </citation>
    <scope>NUCLEOTIDE SEQUENCE [LARGE SCALE GENOMIC DNA]</scope>
    <source>
        <strain evidence="3">FDAARGOS_311</strain>
    </source>
</reference>
<evidence type="ECO:0000313" key="3">
    <source>
        <dbReference type="Proteomes" id="UP000197666"/>
    </source>
</evidence>
<protein>
    <submittedName>
        <fullName evidence="2">Glutaredoxin</fullName>
    </submittedName>
</protein>
<dbReference type="VEuPathDB" id="FungiDB:M747DRAFT_337367"/>
<comment type="caution">
    <text evidence="2">The sequence shown here is derived from an EMBL/GenBank/DDBJ whole genome shotgun (WGS) entry which is preliminary data.</text>
</comment>
<dbReference type="OrthoDB" id="10460308at2759"/>
<dbReference type="VEuPathDB" id="FungiDB:ATCC64974_107910"/>
<evidence type="ECO:0000313" key="2">
    <source>
        <dbReference type="EMBL" id="TPR01584.1"/>
    </source>
</evidence>
<dbReference type="EMBL" id="NKJJ02000001">
    <property type="protein sequence ID" value="TPR01584.1"/>
    <property type="molecule type" value="Genomic_DNA"/>
</dbReference>
<dbReference type="VEuPathDB" id="FungiDB:An18g04820"/>
<dbReference type="Proteomes" id="UP000197666">
    <property type="component" value="Unassembled WGS sequence"/>
</dbReference>
<accession>A0A254TQ62</accession>
<feature type="region of interest" description="Disordered" evidence="1">
    <location>
        <begin position="1"/>
        <end position="63"/>
    </location>
</feature>
<name>A0A254TQ62_ASPNG</name>
<feature type="region of interest" description="Disordered" evidence="1">
    <location>
        <begin position="114"/>
        <end position="160"/>
    </location>
</feature>
<sequence>MYSVDLHLIPSKDESTTADESTTSDESTEDGLTDGGLIADSESEDDYALASTSEASPVDNQDDCTWEYNFSENAFHPLRKQGTRMESSDARAKRLAAVERQRLYHKKWRARMSTEQVQRFHVRKQEYQRNRRKNNPGIDKRLNEARSEENKRNVRDRRAA</sequence>
<feature type="compositionally biased region" description="Basic and acidic residues" evidence="1">
    <location>
        <begin position="138"/>
        <end position="160"/>
    </location>
</feature>
<dbReference type="AlphaFoldDB" id="A0A254TQ62"/>